<dbReference type="PANTHER" id="PTHR35293">
    <property type="entry name" value="EGG CELL-SECRETED PROTEIN 1.5"/>
    <property type="match status" value="1"/>
</dbReference>
<keyword evidence="4" id="KW-0732">Signal</keyword>
<dbReference type="GO" id="GO:0009567">
    <property type="term" value="P:double fertilization forming a zygote and endosperm"/>
    <property type="evidence" value="ECO:0007669"/>
    <property type="project" value="InterPro"/>
</dbReference>
<evidence type="ECO:0000313" key="12">
    <source>
        <dbReference type="Proteomes" id="UP000316621"/>
    </source>
</evidence>
<feature type="compositionally biased region" description="Pro residues" evidence="9">
    <location>
        <begin position="112"/>
        <end position="163"/>
    </location>
</feature>
<keyword evidence="3" id="KW-0964">Secreted</keyword>
<evidence type="ECO:0000256" key="3">
    <source>
        <dbReference type="ARBA" id="ARBA00022525"/>
    </source>
</evidence>
<comment type="subcellular location">
    <subcellularLocation>
        <location evidence="1">Cytoplasmic vesicle</location>
    </subcellularLocation>
    <subcellularLocation>
        <location evidence="2">Secreted</location>
    </subcellularLocation>
</comment>
<dbReference type="Pfam" id="PF05617">
    <property type="entry name" value="Prolamin_like"/>
    <property type="match status" value="1"/>
</dbReference>
<name>A0A4Y7IJX8_PAPSO</name>
<dbReference type="GO" id="GO:0031410">
    <property type="term" value="C:cytoplasmic vesicle"/>
    <property type="evidence" value="ECO:0007669"/>
    <property type="project" value="UniProtKB-SubCell"/>
</dbReference>
<keyword evidence="6" id="KW-0968">Cytoplasmic vesicle</keyword>
<dbReference type="GO" id="GO:2000008">
    <property type="term" value="P:regulation of protein localization to cell surface"/>
    <property type="evidence" value="ECO:0007669"/>
    <property type="project" value="UniProtKB-ARBA"/>
</dbReference>
<evidence type="ECO:0000256" key="1">
    <source>
        <dbReference type="ARBA" id="ARBA00004541"/>
    </source>
</evidence>
<gene>
    <name evidence="11" type="ORF">C5167_017634</name>
</gene>
<dbReference type="Proteomes" id="UP000316621">
    <property type="component" value="Chromosome 2"/>
</dbReference>
<feature type="domain" description="Prolamin-like" evidence="10">
    <location>
        <begin position="43"/>
        <end position="108"/>
    </location>
</feature>
<evidence type="ECO:0000256" key="9">
    <source>
        <dbReference type="SAM" id="MobiDB-lite"/>
    </source>
</evidence>
<accession>A0A4Y7IJX8</accession>
<proteinExistence type="inferred from homology"/>
<evidence type="ECO:0000256" key="2">
    <source>
        <dbReference type="ARBA" id="ARBA00004613"/>
    </source>
</evidence>
<sequence length="198" mass="20724">MLSTTMVTVVMASRELTSMKKPTTISKTLAVRLNGEAGEGLTECWSALSEVHSCTTEIIVFFIDHGETNLGFECCRAVSTLCHDCWPSMLTSLDFTSGESDTLCDHCDTSPSVPPPPTPTYVVSPPPPSPTYVASPPRPTPTYAVSPPPPSPTYVASPPPPSPTNLVSPPQTTPINVVSPPPAGCPNATAAAHPKVIG</sequence>
<organism evidence="11 12">
    <name type="scientific">Papaver somniferum</name>
    <name type="common">Opium poppy</name>
    <dbReference type="NCBI Taxonomy" id="3469"/>
    <lineage>
        <taxon>Eukaryota</taxon>
        <taxon>Viridiplantae</taxon>
        <taxon>Streptophyta</taxon>
        <taxon>Embryophyta</taxon>
        <taxon>Tracheophyta</taxon>
        <taxon>Spermatophyta</taxon>
        <taxon>Magnoliopsida</taxon>
        <taxon>Ranunculales</taxon>
        <taxon>Papaveraceae</taxon>
        <taxon>Papaveroideae</taxon>
        <taxon>Papaver</taxon>
    </lineage>
</organism>
<evidence type="ECO:0000256" key="8">
    <source>
        <dbReference type="ARBA" id="ARBA00034484"/>
    </source>
</evidence>
<keyword evidence="5" id="KW-0278">Fertilization</keyword>
<dbReference type="GO" id="GO:0080155">
    <property type="term" value="P:regulation of double fertilization forming a zygote and endosperm"/>
    <property type="evidence" value="ECO:0007669"/>
    <property type="project" value="UniProtKB-ARBA"/>
</dbReference>
<keyword evidence="12" id="KW-1185">Reference proteome</keyword>
<comment type="function">
    <text evidence="7">Involved in the regulation of gamete interactions during the double fertilization and to prevent multiple-pollen tube attraction; mediates the redistribution of the gamete fusogen HAP2/GCS1 to the cell surface after secretion upon sperm arrival.</text>
</comment>
<reference evidence="11 12" key="1">
    <citation type="journal article" date="2018" name="Science">
        <title>The opium poppy genome and morphinan production.</title>
        <authorList>
            <person name="Guo L."/>
            <person name="Winzer T."/>
            <person name="Yang X."/>
            <person name="Li Y."/>
            <person name="Ning Z."/>
            <person name="He Z."/>
            <person name="Teodor R."/>
            <person name="Lu Y."/>
            <person name="Bowser T.A."/>
            <person name="Graham I.A."/>
            <person name="Ye K."/>
        </authorList>
    </citation>
    <scope>NUCLEOTIDE SEQUENCE [LARGE SCALE GENOMIC DNA]</scope>
    <source>
        <strain evidence="12">cv. HN1</strain>
        <tissue evidence="11">Leaves</tissue>
    </source>
</reference>
<dbReference type="AlphaFoldDB" id="A0A4Y7IJX8"/>
<evidence type="ECO:0000256" key="5">
    <source>
        <dbReference type="ARBA" id="ARBA00023279"/>
    </source>
</evidence>
<dbReference type="InterPro" id="IPR008502">
    <property type="entry name" value="Prolamin-like"/>
</dbReference>
<dbReference type="Gramene" id="RZC49204">
    <property type="protein sequence ID" value="RZC49204"/>
    <property type="gene ID" value="C5167_017634"/>
</dbReference>
<protein>
    <recommendedName>
        <fullName evidence="10">Prolamin-like domain-containing protein</fullName>
    </recommendedName>
</protein>
<comment type="similarity">
    <text evidence="8">Belongs to the plant egg cell-secreted peptide family.</text>
</comment>
<dbReference type="PRINTS" id="PR01217">
    <property type="entry name" value="PRICHEXTENSN"/>
</dbReference>
<dbReference type="GO" id="GO:0005576">
    <property type="term" value="C:extracellular region"/>
    <property type="evidence" value="ECO:0007669"/>
    <property type="project" value="UniProtKB-SubCell"/>
</dbReference>
<evidence type="ECO:0000313" key="11">
    <source>
        <dbReference type="EMBL" id="RZC49204.1"/>
    </source>
</evidence>
<evidence type="ECO:0000259" key="10">
    <source>
        <dbReference type="Pfam" id="PF05617"/>
    </source>
</evidence>
<evidence type="ECO:0000256" key="4">
    <source>
        <dbReference type="ARBA" id="ARBA00022729"/>
    </source>
</evidence>
<feature type="region of interest" description="Disordered" evidence="9">
    <location>
        <begin position="104"/>
        <end position="198"/>
    </location>
</feature>
<evidence type="ECO:0000256" key="7">
    <source>
        <dbReference type="ARBA" id="ARBA00034457"/>
    </source>
</evidence>
<dbReference type="PANTHER" id="PTHR35293:SF10">
    <property type="entry name" value="EGG CELL-SECRETED PROTEIN 1.2-RELATED"/>
    <property type="match status" value="1"/>
</dbReference>
<evidence type="ECO:0000256" key="6">
    <source>
        <dbReference type="ARBA" id="ARBA00023329"/>
    </source>
</evidence>
<dbReference type="EMBL" id="CM010716">
    <property type="protein sequence ID" value="RZC49204.1"/>
    <property type="molecule type" value="Genomic_DNA"/>
</dbReference>
<dbReference type="InterPro" id="IPR044711">
    <property type="entry name" value="EC11-15"/>
</dbReference>